<proteinExistence type="predicted"/>
<dbReference type="Proteomes" id="UP000236161">
    <property type="component" value="Unassembled WGS sequence"/>
</dbReference>
<dbReference type="AlphaFoldDB" id="A0A2I0AE20"/>
<accession>A0A2I0AE20</accession>
<dbReference type="OrthoDB" id="2018754at2759"/>
<evidence type="ECO:0000313" key="1">
    <source>
        <dbReference type="EMBL" id="PKA53792.1"/>
    </source>
</evidence>
<dbReference type="GO" id="GO:0005737">
    <property type="term" value="C:cytoplasm"/>
    <property type="evidence" value="ECO:0007669"/>
    <property type="project" value="TreeGrafter"/>
</dbReference>
<protein>
    <submittedName>
        <fullName evidence="1">Uncharacterized protein</fullName>
    </submittedName>
</protein>
<gene>
    <name evidence="1" type="ORF">AXF42_Ash011271</name>
</gene>
<evidence type="ECO:0000313" key="2">
    <source>
        <dbReference type="Proteomes" id="UP000236161"/>
    </source>
</evidence>
<keyword evidence="2" id="KW-1185">Reference proteome</keyword>
<dbReference type="PANTHER" id="PTHR13650">
    <property type="entry name" value="SPATACSIN"/>
    <property type="match status" value="1"/>
</dbReference>
<dbReference type="EMBL" id="KZ451988">
    <property type="protein sequence ID" value="PKA53792.1"/>
    <property type="molecule type" value="Genomic_DNA"/>
</dbReference>
<name>A0A2I0AE20_9ASPA</name>
<organism evidence="1 2">
    <name type="scientific">Apostasia shenzhenica</name>
    <dbReference type="NCBI Taxonomy" id="1088818"/>
    <lineage>
        <taxon>Eukaryota</taxon>
        <taxon>Viridiplantae</taxon>
        <taxon>Streptophyta</taxon>
        <taxon>Embryophyta</taxon>
        <taxon>Tracheophyta</taxon>
        <taxon>Spermatophyta</taxon>
        <taxon>Magnoliopsida</taxon>
        <taxon>Liliopsida</taxon>
        <taxon>Asparagales</taxon>
        <taxon>Orchidaceae</taxon>
        <taxon>Apostasioideae</taxon>
        <taxon>Apostasia</taxon>
    </lineage>
</organism>
<dbReference type="STRING" id="1088818.A0A2I0AE20"/>
<reference evidence="1 2" key="1">
    <citation type="journal article" date="2017" name="Nature">
        <title>The Apostasia genome and the evolution of orchids.</title>
        <authorList>
            <person name="Zhang G.Q."/>
            <person name="Liu K.W."/>
            <person name="Li Z."/>
            <person name="Lohaus R."/>
            <person name="Hsiao Y.Y."/>
            <person name="Niu S.C."/>
            <person name="Wang J.Y."/>
            <person name="Lin Y.C."/>
            <person name="Xu Q."/>
            <person name="Chen L.J."/>
            <person name="Yoshida K."/>
            <person name="Fujiwara S."/>
            <person name="Wang Z.W."/>
            <person name="Zhang Y.Q."/>
            <person name="Mitsuda N."/>
            <person name="Wang M."/>
            <person name="Liu G.H."/>
            <person name="Pecoraro L."/>
            <person name="Huang H.X."/>
            <person name="Xiao X.J."/>
            <person name="Lin M."/>
            <person name="Wu X.Y."/>
            <person name="Wu W.L."/>
            <person name="Chen Y.Y."/>
            <person name="Chang S.B."/>
            <person name="Sakamoto S."/>
            <person name="Ohme-Takagi M."/>
            <person name="Yagi M."/>
            <person name="Zeng S.J."/>
            <person name="Shen C.Y."/>
            <person name="Yeh C.M."/>
            <person name="Luo Y.B."/>
            <person name="Tsai W.C."/>
            <person name="Van de Peer Y."/>
            <person name="Liu Z.J."/>
        </authorList>
    </citation>
    <scope>NUCLEOTIDE SEQUENCE [LARGE SCALE GENOMIC DNA]</scope>
    <source>
        <strain evidence="2">cv. Shenzhen</strain>
        <tissue evidence="1">Stem</tissue>
    </source>
</reference>
<dbReference type="InterPro" id="IPR028103">
    <property type="entry name" value="Spatacsin"/>
</dbReference>
<dbReference type="PANTHER" id="PTHR13650:SF0">
    <property type="entry name" value="SPATACSIN"/>
    <property type="match status" value="1"/>
</dbReference>
<sequence>MSAQAEGGDGPVVLKLTKLDLLPSHYKPSEFYEVSLSPARKLLLLLSYGSEALLLPVTFGKESFCYLKDEKDWTNHPDKCTFQAKHSVDFSQPSAENMESPCGVSSLSFDSCAAISNVKSFAWGHCGDTYSHYGQSDFQELLLVCTNNRLFVHAFRCSNKEYQVTKLIQESQPFHGSWVEWGPLHNIQAKDPISEVHGCENYFGDFQCSNSGLESKRWLRTFLTEMDVFLSGDKYLARFPAKSSYPHSAPVVSFDITSISLRFLESCPNVSPCDEKKQDTDVSAIVMGNELLSDSLQDNLANPTFGAKGKPYICLRVFSSYAYHFFGLVFTSAENASLESRGDEIKIGEKSFVVIVRLCLCGMEWLCSIDLQKPYSCSGSNSKWADFKFLESFLVCLTTSGLVCIWCAKTGDPIACFDILESCGFNAKIYSQPMHRKLSEVGGLICERTRTFKKLIVATFSLLLAVADEHGIIYLVDVNDFIPAYSHAPASEPSKITSRFQHSDLGILASWKVAGCGICFQKFSSDAFSTYFNVLEILGGDFGRTKNIDVLGPWQRKIFHITKGDLESHKSGFYTCSQKNSTKNCHSSDGSFSASMRRIFFPLHHHSNDTSVCLSPFGITRLVSYCDKFRGRTFKIIHSDLHVASTFLDDRNLDDHLLSKISSEKDVEESIGFSFEGFLYILTQKGLFVILPSVSITRGTMSVHSTRHWQPSTAACSKYEIKGLLVVNEHQELWRPWQMEIFDRTLIYEGAEEAETICLENGI</sequence>